<evidence type="ECO:0000313" key="2">
    <source>
        <dbReference type="EMBL" id="GAQ91399.1"/>
    </source>
</evidence>
<organism evidence="2 3">
    <name type="scientific">Klebsormidium nitens</name>
    <name type="common">Green alga</name>
    <name type="synonym">Ulothrix nitens</name>
    <dbReference type="NCBI Taxonomy" id="105231"/>
    <lineage>
        <taxon>Eukaryota</taxon>
        <taxon>Viridiplantae</taxon>
        <taxon>Streptophyta</taxon>
        <taxon>Klebsormidiophyceae</taxon>
        <taxon>Klebsormidiales</taxon>
        <taxon>Klebsormidiaceae</taxon>
        <taxon>Klebsormidium</taxon>
    </lineage>
</organism>
<dbReference type="AlphaFoldDB" id="A0A1Y1IPJ3"/>
<dbReference type="Proteomes" id="UP000054558">
    <property type="component" value="Unassembled WGS sequence"/>
</dbReference>
<keyword evidence="3" id="KW-1185">Reference proteome</keyword>
<feature type="domain" description="Minor capsid protein P8 central region" evidence="1">
    <location>
        <begin position="67"/>
        <end position="180"/>
    </location>
</feature>
<sequence>MDFQRTPVERFCPVVPLYKVDSFPVGVATQSPLVTNAQQYTRLPLDKEKLFVYREPTFQEENVFQSLKQRPMELHYEFFGNTNVVRLHAELTKRVREQTGYTIDRQSDETLSIIMRYIFEENALHQPHDIPGQVAALNELVLATIVPMAVTRIKMHLAYLKDITTLPEPLARAVNTSTIGTADMAKRGPRKIHFQHFPTDVQALVLSKLERPDDLANALYALAHPGKVGRDVTQREAHTFVERFVSSDAPNPWRPVLRASLDATGTAAFTRLRKRMGGMVGEAGFAVTRGQLGPIRTAIERRGDELEVRDSAKNARLDSELLLFNRIGSLRQGWEDWSRNAVDPQYVDVGEIFVATGRGRCVGVANAARKAPQEKALCRPLNLPQQLAVNACEGMVQIMSSLRIKLVIDITMSEAVYEGMFHFPHSREIVKEGERTVARFVVCMIFDHRRCNPCAAAHEKLEYELQSDGTLLYNVWGVHHADVDILSWRGTDPNTGALFDTARSRELFAKGLEKLITNIRHPDLGQHKLEVWGCRTMVQIETKELGCPILQDRISSIQEVEEDFLSDDEGDSLYVKLDWGRLFRILIIQQTLGPSTLSFGFLREPCGLDTEWCHWMHGCSKIPTAKFGARMQELLGGARVGRKKRKRVA</sequence>
<dbReference type="EMBL" id="DF237727">
    <property type="protein sequence ID" value="GAQ91399.1"/>
    <property type="molecule type" value="Genomic_DNA"/>
</dbReference>
<evidence type="ECO:0000259" key="1">
    <source>
        <dbReference type="Pfam" id="PF19065"/>
    </source>
</evidence>
<proteinExistence type="predicted"/>
<dbReference type="OrthoDB" id="10686499at2759"/>
<dbReference type="Pfam" id="PF19065">
    <property type="entry name" value="P8_CR"/>
    <property type="match status" value="1"/>
</dbReference>
<evidence type="ECO:0000313" key="3">
    <source>
        <dbReference type="Proteomes" id="UP000054558"/>
    </source>
</evidence>
<reference evidence="2 3" key="1">
    <citation type="journal article" date="2014" name="Nat. Commun.">
        <title>Klebsormidium flaccidum genome reveals primary factors for plant terrestrial adaptation.</title>
        <authorList>
            <person name="Hori K."/>
            <person name="Maruyama F."/>
            <person name="Fujisawa T."/>
            <person name="Togashi T."/>
            <person name="Yamamoto N."/>
            <person name="Seo M."/>
            <person name="Sato S."/>
            <person name="Yamada T."/>
            <person name="Mori H."/>
            <person name="Tajima N."/>
            <person name="Moriyama T."/>
            <person name="Ikeuchi M."/>
            <person name="Watanabe M."/>
            <person name="Wada H."/>
            <person name="Kobayashi K."/>
            <person name="Saito M."/>
            <person name="Masuda T."/>
            <person name="Sasaki-Sekimoto Y."/>
            <person name="Mashiguchi K."/>
            <person name="Awai K."/>
            <person name="Shimojima M."/>
            <person name="Masuda S."/>
            <person name="Iwai M."/>
            <person name="Nobusawa T."/>
            <person name="Narise T."/>
            <person name="Kondo S."/>
            <person name="Saito H."/>
            <person name="Sato R."/>
            <person name="Murakawa M."/>
            <person name="Ihara Y."/>
            <person name="Oshima-Yamada Y."/>
            <person name="Ohtaka K."/>
            <person name="Satoh M."/>
            <person name="Sonobe K."/>
            <person name="Ishii M."/>
            <person name="Ohtani R."/>
            <person name="Kanamori-Sato M."/>
            <person name="Honoki R."/>
            <person name="Miyazaki D."/>
            <person name="Mochizuki H."/>
            <person name="Umetsu J."/>
            <person name="Higashi K."/>
            <person name="Shibata D."/>
            <person name="Kamiya Y."/>
            <person name="Sato N."/>
            <person name="Nakamura Y."/>
            <person name="Tabata S."/>
            <person name="Ida S."/>
            <person name="Kurokawa K."/>
            <person name="Ohta H."/>
        </authorList>
    </citation>
    <scope>NUCLEOTIDE SEQUENCE [LARGE SCALE GENOMIC DNA]</scope>
    <source>
        <strain evidence="2 3">NIES-2285</strain>
    </source>
</reference>
<name>A0A1Y1IPJ3_KLENI</name>
<gene>
    <name evidence="2" type="ORF">KFL_007780070</name>
</gene>
<dbReference type="InterPro" id="IPR043916">
    <property type="entry name" value="P8_CR"/>
</dbReference>
<protein>
    <recommendedName>
        <fullName evidence="1">Minor capsid protein P8 central region domain-containing protein</fullName>
    </recommendedName>
</protein>
<accession>A0A1Y1IPJ3</accession>